<keyword evidence="2" id="KW-1185">Reference proteome</keyword>
<dbReference type="AlphaFoldDB" id="A0A4R3J9D3"/>
<comment type="caution">
    <text evidence="1">The sequence shown here is derived from an EMBL/GenBank/DDBJ whole genome shotgun (WGS) entry which is preliminary data.</text>
</comment>
<dbReference type="InterPro" id="IPR053842">
    <property type="entry name" value="NikA-like"/>
</dbReference>
<proteinExistence type="predicted"/>
<evidence type="ECO:0000313" key="2">
    <source>
        <dbReference type="Proteomes" id="UP000295304"/>
    </source>
</evidence>
<organism evidence="1 2">
    <name type="scientific">Varunaivibrio sulfuroxidans</name>
    <dbReference type="NCBI Taxonomy" id="1773489"/>
    <lineage>
        <taxon>Bacteria</taxon>
        <taxon>Pseudomonadati</taxon>
        <taxon>Pseudomonadota</taxon>
        <taxon>Alphaproteobacteria</taxon>
        <taxon>Rhodospirillales</taxon>
        <taxon>Magnetovibrionaceae</taxon>
        <taxon>Varunaivibrio</taxon>
    </lineage>
</organism>
<dbReference type="Proteomes" id="UP000295304">
    <property type="component" value="Unassembled WGS sequence"/>
</dbReference>
<gene>
    <name evidence="1" type="ORF">EDD55_1072</name>
</gene>
<dbReference type="RefSeq" id="WP_132939316.1">
    <property type="nucleotide sequence ID" value="NZ_CP119676.1"/>
</dbReference>
<sequence length="110" mass="12500">MPDIDDRTQKEKRTLVLSVRVSKSELEKLKELAAQAGIKSVSTYTRRRGLSQILASSDRATIRQLTLIGNNLNQIVRRAHQDGLTHLEDEVYRLVFDTLAPAIRRVGHDH</sequence>
<evidence type="ECO:0000313" key="1">
    <source>
        <dbReference type="EMBL" id="TCS61596.1"/>
    </source>
</evidence>
<protein>
    <submittedName>
        <fullName evidence="1">Mobilization protein MobC</fullName>
    </submittedName>
</protein>
<dbReference type="EMBL" id="SLZW01000007">
    <property type="protein sequence ID" value="TCS61596.1"/>
    <property type="molecule type" value="Genomic_DNA"/>
</dbReference>
<dbReference type="OrthoDB" id="7271478at2"/>
<reference evidence="1 2" key="1">
    <citation type="submission" date="2019-03" db="EMBL/GenBank/DDBJ databases">
        <title>Genomic Encyclopedia of Type Strains, Phase IV (KMG-IV): sequencing the most valuable type-strain genomes for metagenomic binning, comparative biology and taxonomic classification.</title>
        <authorList>
            <person name="Goeker M."/>
        </authorList>
    </citation>
    <scope>NUCLEOTIDE SEQUENCE [LARGE SCALE GENOMIC DNA]</scope>
    <source>
        <strain evidence="1 2">DSM 101688</strain>
    </source>
</reference>
<dbReference type="Pfam" id="PF21983">
    <property type="entry name" value="NikA-like"/>
    <property type="match status" value="1"/>
</dbReference>
<accession>A0A4R3J9D3</accession>
<name>A0A4R3J9D3_9PROT</name>